<keyword evidence="4 8" id="KW-0808">Transferase</keyword>
<keyword evidence="5 8" id="KW-0227">DNA damage</keyword>
<comment type="function">
    <text evidence="8">Involved in the cellular defense against the biological effects of O6-methylguanine (O6-MeG) and O4-methylthymine (O4-MeT) in DNA. Repairs the methylated nucleobase in DNA by stoichiometrically transferring the methyl group to a cysteine residue in the enzyme. This is a suicide reaction: the enzyme is irreversibly inactivated.</text>
</comment>
<evidence type="ECO:0000256" key="8">
    <source>
        <dbReference type="HAMAP-Rule" id="MF_00772"/>
    </source>
</evidence>
<dbReference type="NCBIfam" id="TIGR00589">
    <property type="entry name" value="ogt"/>
    <property type="match status" value="1"/>
</dbReference>
<dbReference type="Gene3D" id="1.10.10.10">
    <property type="entry name" value="Winged helix-like DNA-binding domain superfamily/Winged helix DNA-binding domain"/>
    <property type="match status" value="1"/>
</dbReference>
<dbReference type="InterPro" id="IPR023546">
    <property type="entry name" value="MGMT"/>
</dbReference>
<evidence type="ECO:0000256" key="3">
    <source>
        <dbReference type="ARBA" id="ARBA00022603"/>
    </source>
</evidence>
<protein>
    <recommendedName>
        <fullName evidence="8">Methylated-DNA--protein-cysteine methyltransferase</fullName>
        <ecNumber evidence="8">2.1.1.63</ecNumber>
    </recommendedName>
    <alternativeName>
        <fullName evidence="8">6-O-methylguanine-DNA methyltransferase</fullName>
        <shortName evidence="8">MGMT</shortName>
    </alternativeName>
    <alternativeName>
        <fullName evidence="8">O-6-methylguanine-DNA-alkyltransferase</fullName>
    </alternativeName>
</protein>
<dbReference type="FunFam" id="1.10.10.10:FF:000337">
    <property type="entry name" value="Methylated-DNA--protein-cysteine methyltransferase"/>
    <property type="match status" value="1"/>
</dbReference>
<evidence type="ECO:0000259" key="10">
    <source>
        <dbReference type="Pfam" id="PF02870"/>
    </source>
</evidence>
<keyword evidence="12" id="KW-1185">Reference proteome</keyword>
<dbReference type="InterPro" id="IPR008332">
    <property type="entry name" value="MethylG_MeTrfase_N"/>
</dbReference>
<evidence type="ECO:0000256" key="7">
    <source>
        <dbReference type="ARBA" id="ARBA00049348"/>
    </source>
</evidence>
<dbReference type="GO" id="GO:0006307">
    <property type="term" value="P:DNA alkylation repair"/>
    <property type="evidence" value="ECO:0007669"/>
    <property type="project" value="UniProtKB-UniRule"/>
</dbReference>
<evidence type="ECO:0000256" key="2">
    <source>
        <dbReference type="ARBA" id="ARBA00022490"/>
    </source>
</evidence>
<dbReference type="Proteomes" id="UP000294820">
    <property type="component" value="Chromosome 1"/>
</dbReference>
<dbReference type="InterPro" id="IPR036388">
    <property type="entry name" value="WH-like_DNA-bd_sf"/>
</dbReference>
<sequence>MQIFLFDTLPTPIGELLLITDERYHLRAVEWREYEEDLFLSLNRRYHDDPFTLKTCSNPGGLSDKLRAYFEGDLHIIDNLPVAARGTDFQQRVWQALRTLPCGTTTTYGELAHRLGKPTASRAIGMANGANPVSIVVPCHRVIGAGGALTGYAGGIERKKWLLRHEGYSA</sequence>
<comment type="catalytic activity">
    <reaction evidence="1 8">
        <text>a 4-O-methyl-thymidine in DNA + L-cysteinyl-[protein] = a thymidine in DNA + S-methyl-L-cysteinyl-[protein]</text>
        <dbReference type="Rhea" id="RHEA:53428"/>
        <dbReference type="Rhea" id="RHEA-COMP:10131"/>
        <dbReference type="Rhea" id="RHEA-COMP:10132"/>
        <dbReference type="Rhea" id="RHEA-COMP:13555"/>
        <dbReference type="Rhea" id="RHEA-COMP:13556"/>
        <dbReference type="ChEBI" id="CHEBI:29950"/>
        <dbReference type="ChEBI" id="CHEBI:82612"/>
        <dbReference type="ChEBI" id="CHEBI:137386"/>
        <dbReference type="ChEBI" id="CHEBI:137387"/>
        <dbReference type="EC" id="2.1.1.63"/>
    </reaction>
</comment>
<dbReference type="Pfam" id="PF01035">
    <property type="entry name" value="DNA_binding_1"/>
    <property type="match status" value="1"/>
</dbReference>
<evidence type="ECO:0000256" key="4">
    <source>
        <dbReference type="ARBA" id="ARBA00022679"/>
    </source>
</evidence>
<evidence type="ECO:0000313" key="11">
    <source>
        <dbReference type="EMBL" id="SLM63062.1"/>
    </source>
</evidence>
<dbReference type="SUPFAM" id="SSF53155">
    <property type="entry name" value="Methylated DNA-protein cysteine methyltransferase domain"/>
    <property type="match status" value="1"/>
</dbReference>
<dbReference type="GO" id="GO:0005737">
    <property type="term" value="C:cytoplasm"/>
    <property type="evidence" value="ECO:0007669"/>
    <property type="project" value="UniProtKB-SubCell"/>
</dbReference>
<dbReference type="InterPro" id="IPR036631">
    <property type="entry name" value="MGMT_N_sf"/>
</dbReference>
<evidence type="ECO:0000259" key="9">
    <source>
        <dbReference type="Pfam" id="PF01035"/>
    </source>
</evidence>
<organism evidence="11 12">
    <name type="scientific">Dickeya aquatica</name>
    <dbReference type="NCBI Taxonomy" id="1401087"/>
    <lineage>
        <taxon>Bacteria</taxon>
        <taxon>Pseudomonadati</taxon>
        <taxon>Pseudomonadota</taxon>
        <taxon>Gammaproteobacteria</taxon>
        <taxon>Enterobacterales</taxon>
        <taxon>Pectobacteriaceae</taxon>
        <taxon>Dickeya</taxon>
    </lineage>
</organism>
<dbReference type="SUPFAM" id="SSF46767">
    <property type="entry name" value="Methylated DNA-protein cysteine methyltransferase, C-terminal domain"/>
    <property type="match status" value="1"/>
</dbReference>
<evidence type="ECO:0000313" key="12">
    <source>
        <dbReference type="Proteomes" id="UP000294820"/>
    </source>
</evidence>
<dbReference type="Pfam" id="PF02870">
    <property type="entry name" value="Methyltransf_1N"/>
    <property type="match status" value="1"/>
</dbReference>
<dbReference type="HAMAP" id="MF_00772">
    <property type="entry name" value="OGT"/>
    <property type="match status" value="1"/>
</dbReference>
<dbReference type="PANTHER" id="PTHR10815">
    <property type="entry name" value="METHYLATED-DNA--PROTEIN-CYSTEINE METHYLTRANSFERASE"/>
    <property type="match status" value="1"/>
</dbReference>
<evidence type="ECO:0000256" key="1">
    <source>
        <dbReference type="ARBA" id="ARBA00001286"/>
    </source>
</evidence>
<dbReference type="AlphaFoldDB" id="A0A375AAC1"/>
<reference evidence="11 12" key="1">
    <citation type="submission" date="2016-09" db="EMBL/GenBank/DDBJ databases">
        <authorList>
            <person name="Reverchon S."/>
            <person name="Nasser W."/>
            <person name="Leonard S."/>
            <person name="Brochier C."/>
            <person name="Duprey A."/>
        </authorList>
    </citation>
    <scope>NUCLEOTIDE SEQUENCE [LARGE SCALE GENOMIC DNA]</scope>
    <source>
        <strain evidence="11 12">174/2</strain>
    </source>
</reference>
<dbReference type="InterPro" id="IPR001497">
    <property type="entry name" value="MethylDNA_cys_MeTrfase_AS"/>
</dbReference>
<comment type="subcellular location">
    <subcellularLocation>
        <location evidence="8">Cytoplasm</location>
    </subcellularLocation>
</comment>
<keyword evidence="2 8" id="KW-0963">Cytoplasm</keyword>
<comment type="similarity">
    <text evidence="8">Belongs to the MGMT family.</text>
</comment>
<feature type="domain" description="Methylguanine DNA methyltransferase ribonuclease-like" evidence="10">
    <location>
        <begin position="8"/>
        <end position="83"/>
    </location>
</feature>
<dbReference type="KEGG" id="daq:DAQ1742_02151"/>
<dbReference type="GO" id="GO:0003908">
    <property type="term" value="F:methylated-DNA-[protein]-cysteine S-methyltransferase activity"/>
    <property type="evidence" value="ECO:0007669"/>
    <property type="project" value="UniProtKB-UniRule"/>
</dbReference>
<evidence type="ECO:0000256" key="6">
    <source>
        <dbReference type="ARBA" id="ARBA00023204"/>
    </source>
</evidence>
<name>A0A375AAC1_9GAMM</name>
<dbReference type="PROSITE" id="PS00374">
    <property type="entry name" value="MGMT"/>
    <property type="match status" value="1"/>
</dbReference>
<dbReference type="EC" id="2.1.1.63" evidence="8"/>
<feature type="domain" description="Methylated-DNA-[protein]-cysteine S-methyltransferase DNA binding" evidence="9">
    <location>
        <begin position="88"/>
        <end position="167"/>
    </location>
</feature>
<keyword evidence="3 8" id="KW-0489">Methyltransferase</keyword>
<comment type="catalytic activity">
    <reaction evidence="7 8">
        <text>a 6-O-methyl-2'-deoxyguanosine in DNA + L-cysteinyl-[protein] = S-methyl-L-cysteinyl-[protein] + a 2'-deoxyguanosine in DNA</text>
        <dbReference type="Rhea" id="RHEA:24000"/>
        <dbReference type="Rhea" id="RHEA-COMP:10131"/>
        <dbReference type="Rhea" id="RHEA-COMP:10132"/>
        <dbReference type="Rhea" id="RHEA-COMP:11367"/>
        <dbReference type="Rhea" id="RHEA-COMP:11368"/>
        <dbReference type="ChEBI" id="CHEBI:29950"/>
        <dbReference type="ChEBI" id="CHEBI:82612"/>
        <dbReference type="ChEBI" id="CHEBI:85445"/>
        <dbReference type="ChEBI" id="CHEBI:85448"/>
        <dbReference type="EC" id="2.1.1.63"/>
    </reaction>
</comment>
<dbReference type="EMBL" id="LT615367">
    <property type="protein sequence ID" value="SLM63062.1"/>
    <property type="molecule type" value="Genomic_DNA"/>
</dbReference>
<dbReference type="PANTHER" id="PTHR10815:SF5">
    <property type="entry name" value="METHYLATED-DNA--PROTEIN-CYSTEINE METHYLTRANSFERASE"/>
    <property type="match status" value="1"/>
</dbReference>
<evidence type="ECO:0000256" key="5">
    <source>
        <dbReference type="ARBA" id="ARBA00022763"/>
    </source>
</evidence>
<keyword evidence="6 8" id="KW-0234">DNA repair</keyword>
<dbReference type="NCBIfam" id="NF007626">
    <property type="entry name" value="PRK10286.1"/>
    <property type="match status" value="1"/>
</dbReference>
<proteinExistence type="inferred from homology"/>
<accession>A0A375AAC1</accession>
<gene>
    <name evidence="11" type="primary">ogt</name>
    <name evidence="11" type="ORF">DAQ1742_02151</name>
</gene>
<feature type="active site" description="Nucleophile; methyl group acceptor" evidence="8">
    <location>
        <position position="139"/>
    </location>
</feature>
<dbReference type="GO" id="GO:0032259">
    <property type="term" value="P:methylation"/>
    <property type="evidence" value="ECO:0007669"/>
    <property type="project" value="UniProtKB-KW"/>
</dbReference>
<dbReference type="RefSeq" id="WP_035341846.1">
    <property type="nucleotide sequence ID" value="NZ_LT615367.1"/>
</dbReference>
<comment type="miscellaneous">
    <text evidence="8">This enzyme catalyzes only one turnover and therefore is not strictly catalytic. According to one definition, an enzyme is a biocatalyst that acts repeatedly and over many reaction cycles.</text>
</comment>
<dbReference type="InterPro" id="IPR036217">
    <property type="entry name" value="MethylDNA_cys_MeTrfase_DNAb"/>
</dbReference>
<dbReference type="InterPro" id="IPR014048">
    <property type="entry name" value="MethylDNA_cys_MeTrfase_DNA-bd"/>
</dbReference>
<dbReference type="CDD" id="cd06445">
    <property type="entry name" value="ATase"/>
    <property type="match status" value="1"/>
</dbReference>